<accession>A0A7X6DQN5</accession>
<dbReference type="PANTHER" id="PTHR39338:SF6">
    <property type="entry name" value="BLL5662 PROTEIN"/>
    <property type="match status" value="1"/>
</dbReference>
<dbReference type="InterPro" id="IPR002035">
    <property type="entry name" value="VWF_A"/>
</dbReference>
<dbReference type="AlphaFoldDB" id="A0A7X6DQN5"/>
<name>A0A7X6DQN5_9BACT</name>
<keyword evidence="4" id="KW-1185">Reference proteome</keyword>
<gene>
    <name evidence="3" type="ORF">MNODULE_12175</name>
</gene>
<feature type="domain" description="VWFA" evidence="2">
    <location>
        <begin position="211"/>
        <end position="375"/>
    </location>
</feature>
<dbReference type="Gene3D" id="3.40.50.410">
    <property type="entry name" value="von Willebrand factor, type A domain"/>
    <property type="match status" value="1"/>
</dbReference>
<dbReference type="InterPro" id="IPR011195">
    <property type="entry name" value="UCP010256"/>
</dbReference>
<dbReference type="PANTHER" id="PTHR39338">
    <property type="entry name" value="BLL5662 PROTEIN-RELATED"/>
    <property type="match status" value="1"/>
</dbReference>
<organism evidence="3 4">
    <name type="scientific">Candidatus Manganitrophus noduliformans</name>
    <dbReference type="NCBI Taxonomy" id="2606439"/>
    <lineage>
        <taxon>Bacteria</taxon>
        <taxon>Pseudomonadati</taxon>
        <taxon>Nitrospirota</taxon>
        <taxon>Nitrospiria</taxon>
        <taxon>Candidatus Troglogloeales</taxon>
        <taxon>Candidatus Manganitrophaceae</taxon>
        <taxon>Candidatus Manganitrophus</taxon>
    </lineage>
</organism>
<dbReference type="SUPFAM" id="SSF53300">
    <property type="entry name" value="vWA-like"/>
    <property type="match status" value="1"/>
</dbReference>
<evidence type="ECO:0000256" key="1">
    <source>
        <dbReference type="SAM" id="MobiDB-lite"/>
    </source>
</evidence>
<dbReference type="InterPro" id="IPR036465">
    <property type="entry name" value="vWFA_dom_sf"/>
</dbReference>
<comment type="caution">
    <text evidence="3">The sequence shown here is derived from an EMBL/GenBank/DDBJ whole genome shotgun (WGS) entry which is preliminary data.</text>
</comment>
<evidence type="ECO:0000259" key="2">
    <source>
        <dbReference type="SMART" id="SM00327"/>
    </source>
</evidence>
<evidence type="ECO:0000313" key="3">
    <source>
        <dbReference type="EMBL" id="NKE71497.1"/>
    </source>
</evidence>
<dbReference type="SMART" id="SM00327">
    <property type="entry name" value="VWA"/>
    <property type="match status" value="1"/>
</dbReference>
<reference evidence="3 4" key="1">
    <citation type="journal article" date="2020" name="Nature">
        <title>Bacterial chemolithoautotrophy via manganese oxidation.</title>
        <authorList>
            <person name="Yu H."/>
            <person name="Leadbetter J.R."/>
        </authorList>
    </citation>
    <scope>NUCLEOTIDE SEQUENCE [LARGE SCALE GENOMIC DNA]</scope>
    <source>
        <strain evidence="3 4">Mn-1</strain>
    </source>
</reference>
<dbReference type="Proteomes" id="UP000534783">
    <property type="component" value="Unassembled WGS sequence"/>
</dbReference>
<dbReference type="Pfam" id="PF05762">
    <property type="entry name" value="VWA_CoxE"/>
    <property type="match status" value="1"/>
</dbReference>
<proteinExistence type="predicted"/>
<dbReference type="PIRSF" id="PIRSF010256">
    <property type="entry name" value="CoxE_vWa"/>
    <property type="match status" value="1"/>
</dbReference>
<feature type="compositionally biased region" description="Basic and acidic residues" evidence="1">
    <location>
        <begin position="115"/>
        <end position="127"/>
    </location>
</feature>
<dbReference type="InterPro" id="IPR008912">
    <property type="entry name" value="Uncharacterised_CoxE"/>
</dbReference>
<protein>
    <submittedName>
        <fullName evidence="3">VWA domain-containing protein</fullName>
    </submittedName>
</protein>
<dbReference type="CDD" id="cd00198">
    <property type="entry name" value="vWFA"/>
    <property type="match status" value="1"/>
</dbReference>
<dbReference type="EMBL" id="VTOW01000002">
    <property type="protein sequence ID" value="NKE71497.1"/>
    <property type="molecule type" value="Genomic_DNA"/>
</dbReference>
<feature type="region of interest" description="Disordered" evidence="1">
    <location>
        <begin position="90"/>
        <end position="142"/>
    </location>
</feature>
<evidence type="ECO:0000313" key="4">
    <source>
        <dbReference type="Proteomes" id="UP000534783"/>
    </source>
</evidence>
<sequence>MKTQAFSDFPSRPGDLIENLALFCRHLREAGVRVGPSEEIDAGRAILQADLADLDEFHLALRSTLVRRHADLAPFDRLFRKFWKGEEIVSSESPPRPARRSRPSGEGPPLSWPGEEERSSRSEERQETVQVGSSREAPLRKRSFETLTPEELDEMEALLDKLVWRLATRRSRRRVPAHGGEEIDLRRSFRAALWYGGEFITLARRTRPIERARLVFLCDVSGSMDSYSRFLIRFLLSLRRFTDSVEILVFNTSLTHLTPLLRVQTVDRLLDEIAEAVPGWSGGTMIGESLDAFLTGYPSLLKPESVVVILSDGLDRGETDLLAHAMQGIRRKARKIIWLNPLLGDPEYAPLCQGMQAALPFVDHFGAAHNLESLETLITQLGV</sequence>
<dbReference type="RefSeq" id="WP_168060180.1">
    <property type="nucleotide sequence ID" value="NZ_VTOW01000002.1"/>
</dbReference>